<protein>
    <submittedName>
        <fullName evidence="1">Uncharacterized protein</fullName>
    </submittedName>
</protein>
<name>A0AAE0YV70_9GAST</name>
<evidence type="ECO:0000313" key="1">
    <source>
        <dbReference type="EMBL" id="KAK3757356.1"/>
    </source>
</evidence>
<dbReference type="EMBL" id="JAWDGP010005383">
    <property type="protein sequence ID" value="KAK3757356.1"/>
    <property type="molecule type" value="Genomic_DNA"/>
</dbReference>
<reference evidence="1" key="1">
    <citation type="journal article" date="2023" name="G3 (Bethesda)">
        <title>A reference genome for the long-term kleptoplast-retaining sea slug Elysia crispata morphotype clarki.</title>
        <authorList>
            <person name="Eastman K.E."/>
            <person name="Pendleton A.L."/>
            <person name="Shaikh M.A."/>
            <person name="Suttiyut T."/>
            <person name="Ogas R."/>
            <person name="Tomko P."/>
            <person name="Gavelis G."/>
            <person name="Widhalm J.R."/>
            <person name="Wisecaver J.H."/>
        </authorList>
    </citation>
    <scope>NUCLEOTIDE SEQUENCE</scope>
    <source>
        <strain evidence="1">ECLA1</strain>
    </source>
</reference>
<comment type="caution">
    <text evidence="1">The sequence shown here is derived from an EMBL/GenBank/DDBJ whole genome shotgun (WGS) entry which is preliminary data.</text>
</comment>
<dbReference type="AlphaFoldDB" id="A0AAE0YV70"/>
<gene>
    <name evidence="1" type="ORF">RRG08_008743</name>
</gene>
<sequence length="84" mass="9468">MTLSSNVHDYTLRFGFCWVPLLERTSNDITLYRPMSRESGLREGREDTSEICLFDDISNTKSAQSVAEISKSTTCFNMQSGSTC</sequence>
<evidence type="ECO:0000313" key="2">
    <source>
        <dbReference type="Proteomes" id="UP001283361"/>
    </source>
</evidence>
<organism evidence="1 2">
    <name type="scientific">Elysia crispata</name>
    <name type="common">lettuce slug</name>
    <dbReference type="NCBI Taxonomy" id="231223"/>
    <lineage>
        <taxon>Eukaryota</taxon>
        <taxon>Metazoa</taxon>
        <taxon>Spiralia</taxon>
        <taxon>Lophotrochozoa</taxon>
        <taxon>Mollusca</taxon>
        <taxon>Gastropoda</taxon>
        <taxon>Heterobranchia</taxon>
        <taxon>Euthyneura</taxon>
        <taxon>Panpulmonata</taxon>
        <taxon>Sacoglossa</taxon>
        <taxon>Placobranchoidea</taxon>
        <taxon>Plakobranchidae</taxon>
        <taxon>Elysia</taxon>
    </lineage>
</organism>
<dbReference type="Proteomes" id="UP001283361">
    <property type="component" value="Unassembled WGS sequence"/>
</dbReference>
<accession>A0AAE0YV70</accession>
<proteinExistence type="predicted"/>
<keyword evidence="2" id="KW-1185">Reference proteome</keyword>